<proteinExistence type="predicted"/>
<protein>
    <submittedName>
        <fullName evidence="1">Uncharacterized protein</fullName>
    </submittedName>
</protein>
<dbReference type="HOGENOM" id="CLU_1512836_0_0_1"/>
<accession>J3LJT9</accession>
<evidence type="ECO:0000313" key="1">
    <source>
        <dbReference type="EnsemblPlants" id="OB03G13150.1"/>
    </source>
</evidence>
<organism evidence="1">
    <name type="scientific">Oryza brachyantha</name>
    <name type="common">malo sina</name>
    <dbReference type="NCBI Taxonomy" id="4533"/>
    <lineage>
        <taxon>Eukaryota</taxon>
        <taxon>Viridiplantae</taxon>
        <taxon>Streptophyta</taxon>
        <taxon>Embryophyta</taxon>
        <taxon>Tracheophyta</taxon>
        <taxon>Spermatophyta</taxon>
        <taxon>Magnoliopsida</taxon>
        <taxon>Liliopsida</taxon>
        <taxon>Poales</taxon>
        <taxon>Poaceae</taxon>
        <taxon>BOP clade</taxon>
        <taxon>Oryzoideae</taxon>
        <taxon>Oryzeae</taxon>
        <taxon>Oryzinae</taxon>
        <taxon>Oryza</taxon>
    </lineage>
</organism>
<sequence length="178" mass="19221">MGEATAAARWAGGGGGVLRWPGRRMDSPAPVLGGESRRRPWLQATGTESGWIESVVTCEVAGRGSLVVHLHPASPFQTGDANAILTWKDSNSLANQREESQRSLQGMTKDRVRSCCGGQGRLSKETGKISIQLQFYYSNDVIFFTNQDLQLSTALAMSNGSHLEWLLAPVSGRSQLTS</sequence>
<name>J3LJT9_ORYBR</name>
<keyword evidence="2" id="KW-1185">Reference proteome</keyword>
<dbReference type="AlphaFoldDB" id="J3LJT9"/>
<reference evidence="1" key="1">
    <citation type="journal article" date="2013" name="Nat. Commun.">
        <title>Whole-genome sequencing of Oryza brachyantha reveals mechanisms underlying Oryza genome evolution.</title>
        <authorList>
            <person name="Chen J."/>
            <person name="Huang Q."/>
            <person name="Gao D."/>
            <person name="Wang J."/>
            <person name="Lang Y."/>
            <person name="Liu T."/>
            <person name="Li B."/>
            <person name="Bai Z."/>
            <person name="Luis Goicoechea J."/>
            <person name="Liang C."/>
            <person name="Chen C."/>
            <person name="Zhang W."/>
            <person name="Sun S."/>
            <person name="Liao Y."/>
            <person name="Zhang X."/>
            <person name="Yang L."/>
            <person name="Song C."/>
            <person name="Wang M."/>
            <person name="Shi J."/>
            <person name="Liu G."/>
            <person name="Liu J."/>
            <person name="Zhou H."/>
            <person name="Zhou W."/>
            <person name="Yu Q."/>
            <person name="An N."/>
            <person name="Chen Y."/>
            <person name="Cai Q."/>
            <person name="Wang B."/>
            <person name="Liu B."/>
            <person name="Min J."/>
            <person name="Huang Y."/>
            <person name="Wu H."/>
            <person name="Li Z."/>
            <person name="Zhang Y."/>
            <person name="Yin Y."/>
            <person name="Song W."/>
            <person name="Jiang J."/>
            <person name="Jackson S.A."/>
            <person name="Wing R.A."/>
            <person name="Wang J."/>
            <person name="Chen M."/>
        </authorList>
    </citation>
    <scope>NUCLEOTIDE SEQUENCE [LARGE SCALE GENOMIC DNA]</scope>
    <source>
        <strain evidence="1">cv. IRGC 101232</strain>
    </source>
</reference>
<reference evidence="1" key="2">
    <citation type="submission" date="2013-04" db="UniProtKB">
        <authorList>
            <consortium name="EnsemblPlants"/>
        </authorList>
    </citation>
    <scope>IDENTIFICATION</scope>
</reference>
<evidence type="ECO:0000313" key="2">
    <source>
        <dbReference type="Proteomes" id="UP000006038"/>
    </source>
</evidence>
<dbReference type="Proteomes" id="UP000006038">
    <property type="component" value="Chromosome 3"/>
</dbReference>
<dbReference type="Gramene" id="OB03G13150.1">
    <property type="protein sequence ID" value="OB03G13150.1"/>
    <property type="gene ID" value="OB03G13150"/>
</dbReference>
<dbReference type="EnsemblPlants" id="OB03G13150.1">
    <property type="protein sequence ID" value="OB03G13150.1"/>
    <property type="gene ID" value="OB03G13150"/>
</dbReference>